<evidence type="ECO:0000313" key="2">
    <source>
        <dbReference type="EMBL" id="CAL1369013.1"/>
    </source>
</evidence>
<dbReference type="EMBL" id="OZ034815">
    <property type="protein sequence ID" value="CAL1369013.1"/>
    <property type="molecule type" value="Genomic_DNA"/>
</dbReference>
<feature type="signal peptide" evidence="1">
    <location>
        <begin position="1"/>
        <end position="28"/>
    </location>
</feature>
<evidence type="ECO:0000256" key="1">
    <source>
        <dbReference type="SAM" id="SignalP"/>
    </source>
</evidence>
<evidence type="ECO:0000313" key="3">
    <source>
        <dbReference type="Proteomes" id="UP001497516"/>
    </source>
</evidence>
<dbReference type="Proteomes" id="UP001497516">
    <property type="component" value="Chromosome 2"/>
</dbReference>
<dbReference type="AlphaFoldDB" id="A0AAV2D995"/>
<feature type="chain" id="PRO_5043651526" evidence="1">
    <location>
        <begin position="29"/>
        <end position="97"/>
    </location>
</feature>
<protein>
    <submittedName>
        <fullName evidence="2">Uncharacterized protein</fullName>
    </submittedName>
</protein>
<keyword evidence="3" id="KW-1185">Reference proteome</keyword>
<accession>A0AAV2D995</accession>
<keyword evidence="1" id="KW-0732">Signal</keyword>
<name>A0AAV2D995_9ROSI</name>
<gene>
    <name evidence="2" type="ORF">LTRI10_LOCUS11847</name>
</gene>
<sequence>MEKKALFLKIPFFTFILLTASVASSSMADVETGSYSSRKVGRYGQEIAGVGRTTTTTDAAVCKKDEDCLKYCPPVCKDRPKEIQCSFVGNCFCSCIT</sequence>
<reference evidence="2 3" key="1">
    <citation type="submission" date="2024-04" db="EMBL/GenBank/DDBJ databases">
        <authorList>
            <person name="Fracassetti M."/>
        </authorList>
    </citation>
    <scope>NUCLEOTIDE SEQUENCE [LARGE SCALE GENOMIC DNA]</scope>
</reference>
<organism evidence="2 3">
    <name type="scientific">Linum trigynum</name>
    <dbReference type="NCBI Taxonomy" id="586398"/>
    <lineage>
        <taxon>Eukaryota</taxon>
        <taxon>Viridiplantae</taxon>
        <taxon>Streptophyta</taxon>
        <taxon>Embryophyta</taxon>
        <taxon>Tracheophyta</taxon>
        <taxon>Spermatophyta</taxon>
        <taxon>Magnoliopsida</taxon>
        <taxon>eudicotyledons</taxon>
        <taxon>Gunneridae</taxon>
        <taxon>Pentapetalae</taxon>
        <taxon>rosids</taxon>
        <taxon>fabids</taxon>
        <taxon>Malpighiales</taxon>
        <taxon>Linaceae</taxon>
        <taxon>Linum</taxon>
    </lineage>
</organism>
<proteinExistence type="predicted"/>